<protein>
    <recommendedName>
        <fullName evidence="3">Haemolysin-type calcium binding-related domain-containing protein</fullName>
    </recommendedName>
</protein>
<accession>A0A5C7EYM4</accession>
<dbReference type="InParanoid" id="A0A5C7EYM4"/>
<proteinExistence type="predicted"/>
<gene>
    <name evidence="1" type="ORF">FR698_01000</name>
</gene>
<comment type="caution">
    <text evidence="1">The sequence shown here is derived from an EMBL/GenBank/DDBJ whole genome shotgun (WGS) entry which is preliminary data.</text>
</comment>
<dbReference type="InterPro" id="IPR011049">
    <property type="entry name" value="Serralysin-like_metalloprot_C"/>
</dbReference>
<dbReference type="Proteomes" id="UP000321201">
    <property type="component" value="Unassembled WGS sequence"/>
</dbReference>
<dbReference type="SUPFAM" id="SSF51120">
    <property type="entry name" value="beta-Roll"/>
    <property type="match status" value="1"/>
</dbReference>
<evidence type="ECO:0008006" key="3">
    <source>
        <dbReference type="Google" id="ProtNLM"/>
    </source>
</evidence>
<evidence type="ECO:0000313" key="1">
    <source>
        <dbReference type="EMBL" id="TXF13716.1"/>
    </source>
</evidence>
<dbReference type="RefSeq" id="WP_147798301.1">
    <property type="nucleotide sequence ID" value="NZ_VPFL01000001.1"/>
</dbReference>
<reference evidence="1 2" key="1">
    <citation type="submission" date="2019-08" db="EMBL/GenBank/DDBJ databases">
        <title>Pelomicrobium methylotrophicum gen. nov., sp. nov. a moderately thermophilic, facultatively anaerobic, lithoautotrophic and methylotrophic bacterium isolated from a terrestrial mud volcano.</title>
        <authorList>
            <person name="Slobodkina G.B."/>
            <person name="Merkel A.Y."/>
            <person name="Slobodkin A.I."/>
        </authorList>
    </citation>
    <scope>NUCLEOTIDE SEQUENCE [LARGE SCALE GENOMIC DNA]</scope>
    <source>
        <strain evidence="1 2">SM250</strain>
    </source>
</reference>
<dbReference type="EMBL" id="VPFL01000001">
    <property type="protein sequence ID" value="TXF13716.1"/>
    <property type="molecule type" value="Genomic_DNA"/>
</dbReference>
<name>A0A5C7EYM4_9PROT</name>
<organism evidence="1 2">
    <name type="scientific">Pelomicrobium methylotrophicum</name>
    <dbReference type="NCBI Taxonomy" id="2602750"/>
    <lineage>
        <taxon>Bacteria</taxon>
        <taxon>Pseudomonadati</taxon>
        <taxon>Pseudomonadota</taxon>
        <taxon>Hydrogenophilia</taxon>
        <taxon>Hydrogenophilia incertae sedis</taxon>
        <taxon>Pelomicrobium</taxon>
    </lineage>
</organism>
<dbReference type="AlphaFoldDB" id="A0A5C7EYM4"/>
<keyword evidence="2" id="KW-1185">Reference proteome</keyword>
<evidence type="ECO:0000313" key="2">
    <source>
        <dbReference type="Proteomes" id="UP000321201"/>
    </source>
</evidence>
<sequence>MLYRFNEYHGTLGNDQMLTGTWSANFALSGDDILQAKSNSNSNINLGGAGNDTYILSNNATMTILDSGGVDRLVATGISLFSPYSWSITIDGGRHILAGNYATGQTVAIANWRNPTNQIEWVTLKEGTFSVELIAALLPSMSGYLGDFSIDYLIQAGFFLSGTTRADVEELINYLQQRETAMEQMAQVLKHLDIGWDTAKDIVLAHVDRPDWIFDVSRQLGINNAMLAALVRVQTDDVKNYFLMNGYDANLLG</sequence>
<dbReference type="OrthoDB" id="8612880at2"/>